<gene>
    <name evidence="4" type="ORF">BSTOLATCC_MIC42224</name>
</gene>
<dbReference type="Pfam" id="PF00076">
    <property type="entry name" value="RRM_1"/>
    <property type="match status" value="1"/>
</dbReference>
<dbReference type="InterPro" id="IPR012677">
    <property type="entry name" value="Nucleotide-bd_a/b_plait_sf"/>
</dbReference>
<protein>
    <recommendedName>
        <fullName evidence="3">RRM domain-containing protein</fullName>
    </recommendedName>
</protein>
<keyword evidence="2" id="KW-0812">Transmembrane</keyword>
<evidence type="ECO:0000259" key="3">
    <source>
        <dbReference type="PROSITE" id="PS50102"/>
    </source>
</evidence>
<reference evidence="4" key="1">
    <citation type="submission" date="2021-09" db="EMBL/GenBank/DDBJ databases">
        <authorList>
            <consortium name="AG Swart"/>
            <person name="Singh M."/>
            <person name="Singh A."/>
            <person name="Seah K."/>
            <person name="Emmerich C."/>
        </authorList>
    </citation>
    <scope>NUCLEOTIDE SEQUENCE</scope>
    <source>
        <strain evidence="4">ATCC30299</strain>
    </source>
</reference>
<dbReference type="PROSITE" id="PS50102">
    <property type="entry name" value="RRM"/>
    <property type="match status" value="1"/>
</dbReference>
<organism evidence="4 5">
    <name type="scientific">Blepharisma stoltei</name>
    <dbReference type="NCBI Taxonomy" id="1481888"/>
    <lineage>
        <taxon>Eukaryota</taxon>
        <taxon>Sar</taxon>
        <taxon>Alveolata</taxon>
        <taxon>Ciliophora</taxon>
        <taxon>Postciliodesmatophora</taxon>
        <taxon>Heterotrichea</taxon>
        <taxon>Heterotrichida</taxon>
        <taxon>Blepharismidae</taxon>
        <taxon>Blepharisma</taxon>
    </lineage>
</organism>
<keyword evidence="2" id="KW-0472">Membrane</keyword>
<proteinExistence type="predicted"/>
<dbReference type="SMART" id="SM00360">
    <property type="entry name" value="RRM"/>
    <property type="match status" value="1"/>
</dbReference>
<evidence type="ECO:0000313" key="4">
    <source>
        <dbReference type="EMBL" id="CAG9326965.1"/>
    </source>
</evidence>
<dbReference type="Gene3D" id="3.30.70.330">
    <property type="match status" value="1"/>
</dbReference>
<keyword evidence="5" id="KW-1185">Reference proteome</keyword>
<evidence type="ECO:0000313" key="5">
    <source>
        <dbReference type="Proteomes" id="UP001162131"/>
    </source>
</evidence>
<dbReference type="GO" id="GO:0003723">
    <property type="term" value="F:RNA binding"/>
    <property type="evidence" value="ECO:0007669"/>
    <property type="project" value="UniProtKB-UniRule"/>
</dbReference>
<keyword evidence="1" id="KW-0694">RNA-binding</keyword>
<dbReference type="InterPro" id="IPR035979">
    <property type="entry name" value="RBD_domain_sf"/>
</dbReference>
<dbReference type="InterPro" id="IPR000504">
    <property type="entry name" value="RRM_dom"/>
</dbReference>
<dbReference type="SUPFAM" id="SSF54928">
    <property type="entry name" value="RNA-binding domain, RBD"/>
    <property type="match status" value="1"/>
</dbReference>
<sequence>MVGTVKISDIPLEATKDDIDKFFDMAGPFSIIRFDPPVAIIAFEDDNDADKALFLNGMEILGKIVSVEMHSEEDIEKGYHIISDNIAQPAFSSITIPQSAQPASSNITIPEAVIEEYKMDSTLQNVPKKSKPLAETTNDTAKERLQNVSLPARRKLDEKDPFAILMNLNVSGVIAFTTLVYLTLSSFWS</sequence>
<name>A0AAU9JL24_9CILI</name>
<feature type="domain" description="RRM" evidence="3">
    <location>
        <begin position="3"/>
        <end position="72"/>
    </location>
</feature>
<comment type="caution">
    <text evidence="4">The sequence shown here is derived from an EMBL/GenBank/DDBJ whole genome shotgun (WGS) entry which is preliminary data.</text>
</comment>
<evidence type="ECO:0000256" key="2">
    <source>
        <dbReference type="SAM" id="Phobius"/>
    </source>
</evidence>
<feature type="transmembrane region" description="Helical" evidence="2">
    <location>
        <begin position="162"/>
        <end position="184"/>
    </location>
</feature>
<dbReference type="Proteomes" id="UP001162131">
    <property type="component" value="Unassembled WGS sequence"/>
</dbReference>
<dbReference type="EMBL" id="CAJZBQ010000041">
    <property type="protein sequence ID" value="CAG9326965.1"/>
    <property type="molecule type" value="Genomic_DNA"/>
</dbReference>
<dbReference type="CDD" id="cd00590">
    <property type="entry name" value="RRM_SF"/>
    <property type="match status" value="1"/>
</dbReference>
<dbReference type="AlphaFoldDB" id="A0AAU9JL24"/>
<evidence type="ECO:0000256" key="1">
    <source>
        <dbReference type="PROSITE-ProRule" id="PRU00176"/>
    </source>
</evidence>
<keyword evidence="2" id="KW-1133">Transmembrane helix</keyword>
<accession>A0AAU9JL24</accession>